<dbReference type="OrthoDB" id="5518162at2"/>
<evidence type="ECO:0000313" key="2">
    <source>
        <dbReference type="Proteomes" id="UP000268313"/>
    </source>
</evidence>
<protein>
    <recommendedName>
        <fullName evidence="3">Lipoprotein</fullName>
    </recommendedName>
</protein>
<evidence type="ECO:0008006" key="3">
    <source>
        <dbReference type="Google" id="ProtNLM"/>
    </source>
</evidence>
<evidence type="ECO:0000313" key="1">
    <source>
        <dbReference type="EMBL" id="RKG94832.1"/>
    </source>
</evidence>
<reference evidence="2" key="1">
    <citation type="submission" date="2018-09" db="EMBL/GenBank/DDBJ databases">
        <authorList>
            <person name="Livingstone P.G."/>
            <person name="Whitworth D.E."/>
        </authorList>
    </citation>
    <scope>NUCLEOTIDE SEQUENCE [LARGE SCALE GENOMIC DNA]</scope>
    <source>
        <strain evidence="2">CA043D</strain>
    </source>
</reference>
<keyword evidence="2" id="KW-1185">Reference proteome</keyword>
<name>A0A3A8JGH0_9BACT</name>
<organism evidence="1 2">
    <name type="scientific">Corallococcus carmarthensis</name>
    <dbReference type="NCBI Taxonomy" id="2316728"/>
    <lineage>
        <taxon>Bacteria</taxon>
        <taxon>Pseudomonadati</taxon>
        <taxon>Myxococcota</taxon>
        <taxon>Myxococcia</taxon>
        <taxon>Myxococcales</taxon>
        <taxon>Cystobacterineae</taxon>
        <taxon>Myxococcaceae</taxon>
        <taxon>Corallococcus</taxon>
    </lineage>
</organism>
<dbReference type="Proteomes" id="UP000268313">
    <property type="component" value="Unassembled WGS sequence"/>
</dbReference>
<dbReference type="PROSITE" id="PS51257">
    <property type="entry name" value="PROKAR_LIPOPROTEIN"/>
    <property type="match status" value="1"/>
</dbReference>
<accession>A0A3A8JGH0</accession>
<dbReference type="AlphaFoldDB" id="A0A3A8JGH0"/>
<dbReference type="EMBL" id="RAWE01000303">
    <property type="protein sequence ID" value="RKG94832.1"/>
    <property type="molecule type" value="Genomic_DNA"/>
</dbReference>
<comment type="caution">
    <text evidence="1">The sequence shown here is derived from an EMBL/GenBank/DDBJ whole genome shotgun (WGS) entry which is preliminary data.</text>
</comment>
<proteinExistence type="predicted"/>
<sequence>MNRLPLALLSLVGFFLLSGCGGPGSGDSCDGGDYVCQDDAQALECRNGTWRPLACRGPLGCRELADSVRCDTSLNQENDGCATDAEGKGVCSPNGAALLTCQQGVLVKTKDCSSCAVQDSQAVCQP</sequence>
<gene>
    <name evidence="1" type="ORF">D7X32_41005</name>
</gene>
<dbReference type="RefSeq" id="WP_120607951.1">
    <property type="nucleotide sequence ID" value="NZ_JABFJX010000370.1"/>
</dbReference>